<feature type="region of interest" description="Disordered" evidence="1">
    <location>
        <begin position="264"/>
        <end position="289"/>
    </location>
</feature>
<evidence type="ECO:0008006" key="4">
    <source>
        <dbReference type="Google" id="ProtNLM"/>
    </source>
</evidence>
<evidence type="ECO:0000313" key="3">
    <source>
        <dbReference type="Proteomes" id="UP001295463"/>
    </source>
</evidence>
<evidence type="ECO:0000313" key="2">
    <source>
        <dbReference type="EMBL" id="CAH2031553.1"/>
    </source>
</evidence>
<dbReference type="EMBL" id="OW150024">
    <property type="protein sequence ID" value="CAH2031553.1"/>
    <property type="molecule type" value="Genomic_DNA"/>
</dbReference>
<dbReference type="Proteomes" id="UP001295463">
    <property type="component" value="Chromosome"/>
</dbReference>
<dbReference type="RefSeq" id="WP_305732370.1">
    <property type="nucleotide sequence ID" value="NZ_OW150024.1"/>
</dbReference>
<evidence type="ECO:0000256" key="1">
    <source>
        <dbReference type="SAM" id="MobiDB-lite"/>
    </source>
</evidence>
<keyword evidence="3" id="KW-1185">Reference proteome</keyword>
<name>A0ABN8HJ06_9BACT</name>
<sequence length="289" mass="29778">MTGTRPLILAGMLLAACLLLPVLTVLMIPDRVIERFVVRSLASRGVTLQAERLGTAVPLGLKGSGLAIGDGNATYLTIDRASVRLRLLPLLTGTVAASLEGRIGAGTIGGSVTLYPSPGGNLQVSGLQLAELPVLTRTIEGSITGTLQLDAEFKGASGEAKLRISSLGLSKAKLAAMPLPDLTVPDTRGLLKLSGSTVSIASLAMQGEGIYLRLTGSLPLAPSAPLALNLELLPTAELLERQKSVFLLMFPYLTSPGRYTLPIGGTLASPQLTPRGATTTPPPPAPPAP</sequence>
<proteinExistence type="predicted"/>
<gene>
    <name evidence="2" type="ORF">GEAMG1_1721</name>
</gene>
<reference evidence="2 3" key="1">
    <citation type="submission" date="2022-03" db="EMBL/GenBank/DDBJ databases">
        <authorList>
            <person name="Koch H."/>
        </authorList>
    </citation>
    <scope>NUCLEOTIDE SEQUENCE [LARGE SCALE GENOMIC DNA]</scope>
    <source>
        <strain evidence="2 3">G1</strain>
    </source>
</reference>
<organism evidence="2 3">
    <name type="scientific">Trichlorobacter ammonificans</name>
    <dbReference type="NCBI Taxonomy" id="2916410"/>
    <lineage>
        <taxon>Bacteria</taxon>
        <taxon>Pseudomonadati</taxon>
        <taxon>Thermodesulfobacteriota</taxon>
        <taxon>Desulfuromonadia</taxon>
        <taxon>Geobacterales</taxon>
        <taxon>Geobacteraceae</taxon>
        <taxon>Trichlorobacter</taxon>
    </lineage>
</organism>
<dbReference type="PROSITE" id="PS51257">
    <property type="entry name" value="PROKAR_LIPOPROTEIN"/>
    <property type="match status" value="1"/>
</dbReference>
<protein>
    <recommendedName>
        <fullName evidence="4">Type II secretion system protein GspN</fullName>
    </recommendedName>
</protein>
<feature type="compositionally biased region" description="Pro residues" evidence="1">
    <location>
        <begin position="280"/>
        <end position="289"/>
    </location>
</feature>
<dbReference type="InterPro" id="IPR030925">
    <property type="entry name" value="T2SS_GspN_Lepto"/>
</dbReference>
<accession>A0ABN8HJ06</accession>
<dbReference type="NCBIfam" id="TIGR04411">
    <property type="entry name" value="T2SS_GspN_Lepto"/>
    <property type="match status" value="1"/>
</dbReference>